<keyword evidence="2" id="KW-1185">Reference proteome</keyword>
<dbReference type="Proteomes" id="UP001275932">
    <property type="component" value="Unassembled WGS sequence"/>
</dbReference>
<dbReference type="Gene3D" id="3.30.750.24">
    <property type="entry name" value="STAS domain"/>
    <property type="match status" value="1"/>
</dbReference>
<organism evidence="1 2">
    <name type="scientific">Intestinicryptomonas porci</name>
    <dbReference type="NCBI Taxonomy" id="2926320"/>
    <lineage>
        <taxon>Bacteria</taxon>
        <taxon>Pseudomonadati</taxon>
        <taxon>Verrucomicrobiota</taxon>
        <taxon>Opitutia</taxon>
        <taxon>Opitutales</taxon>
        <taxon>Intestinicryptomonaceae</taxon>
        <taxon>Intestinicryptomonas</taxon>
    </lineage>
</organism>
<dbReference type="RefSeq" id="WP_370397486.1">
    <property type="nucleotide sequence ID" value="NZ_JALBUT010000008.1"/>
</dbReference>
<sequence>MENSAKYLVKIDSCKACLEVVGRATYLNCKPVGEFFDFAQSRGCDEFFIDFSKCTGMDSTFMGMIAGLALKLAKNGKPDAVNLCSLEGRNLELIENLGLDSIVKISDCADFNSGREGLTPNPVSKPEILDAHKNLIEANPANAKDFQDIVKFMQKELERGGQ</sequence>
<protein>
    <submittedName>
        <fullName evidence="1">STAS domain-containing protein</fullName>
    </submittedName>
</protein>
<proteinExistence type="predicted"/>
<evidence type="ECO:0000313" key="2">
    <source>
        <dbReference type="Proteomes" id="UP001275932"/>
    </source>
</evidence>
<accession>A0ABU4WIE5</accession>
<name>A0ABU4WIE5_9BACT</name>
<gene>
    <name evidence="1" type="ORF">MOX91_07585</name>
</gene>
<dbReference type="CDD" id="cd07043">
    <property type="entry name" value="STAS_anti-anti-sigma_factors"/>
    <property type="match status" value="1"/>
</dbReference>
<reference evidence="1 2" key="1">
    <citation type="submission" date="2022-03" db="EMBL/GenBank/DDBJ databases">
        <title>Novel taxa within the pig intestine.</title>
        <authorList>
            <person name="Wylensek D."/>
            <person name="Bishof K."/>
            <person name="Afrizal A."/>
            <person name="Clavel T."/>
        </authorList>
    </citation>
    <scope>NUCLEOTIDE SEQUENCE [LARGE SCALE GENOMIC DNA]</scope>
    <source>
        <strain evidence="1 2">CLA-KB-P66</strain>
    </source>
</reference>
<evidence type="ECO:0000313" key="1">
    <source>
        <dbReference type="EMBL" id="MDX8416033.1"/>
    </source>
</evidence>
<dbReference type="SUPFAM" id="SSF52091">
    <property type="entry name" value="SpoIIaa-like"/>
    <property type="match status" value="1"/>
</dbReference>
<dbReference type="EMBL" id="JALBUT010000008">
    <property type="protein sequence ID" value="MDX8416033.1"/>
    <property type="molecule type" value="Genomic_DNA"/>
</dbReference>
<dbReference type="InterPro" id="IPR036513">
    <property type="entry name" value="STAS_dom_sf"/>
</dbReference>
<comment type="caution">
    <text evidence="1">The sequence shown here is derived from an EMBL/GenBank/DDBJ whole genome shotgun (WGS) entry which is preliminary data.</text>
</comment>